<sequence length="193" mass="20503">MKQILNVGLALQLVAASAGLAAAQAVPEGGTLAKDAAALRSYVPSGNPGATDFDVADRAAIANLIRAYSLAYDNGEADTWFSLFTPDAVFVAGVPGEPAVAFTGEGFRSFWTERLKTFGASGNVRRHLMSNIVFLDQTDTTAHVSVVGLLTNAKDARTFSAVTSLNYEGWLTKGPDGWKISRWHDFPDAPVPQ</sequence>
<feature type="domain" description="SnoaL-like" evidence="2">
    <location>
        <begin position="55"/>
        <end position="184"/>
    </location>
</feature>
<proteinExistence type="predicted"/>
<keyword evidence="4" id="KW-1185">Reference proteome</keyword>
<dbReference type="Pfam" id="PF13577">
    <property type="entry name" value="SnoaL_4"/>
    <property type="match status" value="1"/>
</dbReference>
<keyword evidence="1" id="KW-0732">Signal</keyword>
<dbReference type="CDD" id="cd00531">
    <property type="entry name" value="NTF2_like"/>
    <property type="match status" value="1"/>
</dbReference>
<dbReference type="AlphaFoldDB" id="A0AAW9RN89"/>
<dbReference type="InterPro" id="IPR032710">
    <property type="entry name" value="NTF2-like_dom_sf"/>
</dbReference>
<dbReference type="SUPFAM" id="SSF54427">
    <property type="entry name" value="NTF2-like"/>
    <property type="match status" value="1"/>
</dbReference>
<name>A0AAW9RN89_9HYPH</name>
<evidence type="ECO:0000313" key="3">
    <source>
        <dbReference type="EMBL" id="MEJ8573797.1"/>
    </source>
</evidence>
<reference evidence="3 4" key="1">
    <citation type="submission" date="2024-02" db="EMBL/GenBank/DDBJ databases">
        <title>Genome analysis and characterization of Microbaculum marinisediminis sp. nov., isolated from marine sediment.</title>
        <authorList>
            <person name="Du Z.-J."/>
            <person name="Ye Y.-Q."/>
            <person name="Zhang Z.-R."/>
            <person name="Yuan S.-M."/>
            <person name="Zhang X.-Y."/>
        </authorList>
    </citation>
    <scope>NUCLEOTIDE SEQUENCE [LARGE SCALE GENOMIC DNA]</scope>
    <source>
        <strain evidence="3 4">SDUM1044001</strain>
    </source>
</reference>
<dbReference type="EMBL" id="JAZHOF010000008">
    <property type="protein sequence ID" value="MEJ8573797.1"/>
    <property type="molecule type" value="Genomic_DNA"/>
</dbReference>
<protein>
    <submittedName>
        <fullName evidence="3">Nuclear transport factor 2 family protein</fullName>
    </submittedName>
</protein>
<comment type="caution">
    <text evidence="3">The sequence shown here is derived from an EMBL/GenBank/DDBJ whole genome shotgun (WGS) entry which is preliminary data.</text>
</comment>
<feature type="signal peptide" evidence="1">
    <location>
        <begin position="1"/>
        <end position="21"/>
    </location>
</feature>
<evidence type="ECO:0000313" key="4">
    <source>
        <dbReference type="Proteomes" id="UP001378188"/>
    </source>
</evidence>
<dbReference type="Proteomes" id="UP001378188">
    <property type="component" value="Unassembled WGS sequence"/>
</dbReference>
<accession>A0AAW9RN89</accession>
<evidence type="ECO:0000259" key="2">
    <source>
        <dbReference type="Pfam" id="PF13577"/>
    </source>
</evidence>
<organism evidence="3 4">
    <name type="scientific">Microbaculum marinum</name>
    <dbReference type="NCBI Taxonomy" id="1764581"/>
    <lineage>
        <taxon>Bacteria</taxon>
        <taxon>Pseudomonadati</taxon>
        <taxon>Pseudomonadota</taxon>
        <taxon>Alphaproteobacteria</taxon>
        <taxon>Hyphomicrobiales</taxon>
        <taxon>Tepidamorphaceae</taxon>
        <taxon>Microbaculum</taxon>
    </lineage>
</organism>
<dbReference type="RefSeq" id="WP_340331491.1">
    <property type="nucleotide sequence ID" value="NZ_JAZHOF010000008.1"/>
</dbReference>
<dbReference type="InterPro" id="IPR037401">
    <property type="entry name" value="SnoaL-like"/>
</dbReference>
<gene>
    <name evidence="3" type="ORF">V3328_20075</name>
</gene>
<dbReference type="Gene3D" id="3.10.450.50">
    <property type="match status" value="1"/>
</dbReference>
<feature type="chain" id="PRO_5043331527" evidence="1">
    <location>
        <begin position="22"/>
        <end position="193"/>
    </location>
</feature>
<evidence type="ECO:0000256" key="1">
    <source>
        <dbReference type="SAM" id="SignalP"/>
    </source>
</evidence>